<evidence type="ECO:0000313" key="2">
    <source>
        <dbReference type="EMBL" id="TQV72364.1"/>
    </source>
</evidence>
<organism evidence="2 3">
    <name type="scientific">Aliikangiella marina</name>
    <dbReference type="NCBI Taxonomy" id="1712262"/>
    <lineage>
        <taxon>Bacteria</taxon>
        <taxon>Pseudomonadati</taxon>
        <taxon>Pseudomonadota</taxon>
        <taxon>Gammaproteobacteria</taxon>
        <taxon>Oceanospirillales</taxon>
        <taxon>Pleioneaceae</taxon>
        <taxon>Aliikangiella</taxon>
    </lineage>
</organism>
<evidence type="ECO:0000256" key="1">
    <source>
        <dbReference type="SAM" id="SignalP"/>
    </source>
</evidence>
<dbReference type="PANTHER" id="PTHR11102:SF160">
    <property type="entry name" value="ERAD-ASSOCIATED E3 UBIQUITIN-PROTEIN LIGASE COMPONENT HRD3"/>
    <property type="match status" value="1"/>
</dbReference>
<keyword evidence="1" id="KW-0732">Signal</keyword>
<keyword evidence="3" id="KW-1185">Reference proteome</keyword>
<accession>A0A545T561</accession>
<dbReference type="Pfam" id="PF08238">
    <property type="entry name" value="Sel1"/>
    <property type="match status" value="2"/>
</dbReference>
<reference evidence="2 3" key="1">
    <citation type="submission" date="2019-06" db="EMBL/GenBank/DDBJ databases">
        <title>Draft genome of Aliikangiella marina GYP-15.</title>
        <authorList>
            <person name="Wang G."/>
        </authorList>
    </citation>
    <scope>NUCLEOTIDE SEQUENCE [LARGE SCALE GENOMIC DNA]</scope>
    <source>
        <strain evidence="2 3">GYP-15</strain>
    </source>
</reference>
<dbReference type="SMART" id="SM00671">
    <property type="entry name" value="SEL1"/>
    <property type="match status" value="2"/>
</dbReference>
<dbReference type="OrthoDB" id="9204495at2"/>
<sequence>MKLMKVILVLGMVALTFNLNAIESEQSVRATLSELCGEKSCKTIFKKLRKYARNGSPHAQSVLAMMYLGGIGVDQDLEAGYKYMRKSAKNGLAFAQYHLAIMYRDGVVTDKDEEESLKWLTKSASSGYRQAKALLNGEGKSTVNPEDFEGEHLVVTAESPTLTDFMEYLRALGYGKDGQTGSRIKGQGCANSAFSCLTWDVNTGGGRKNFDNMLSRLHSYNTALEMKRLGNTK</sequence>
<proteinExistence type="predicted"/>
<evidence type="ECO:0000313" key="3">
    <source>
        <dbReference type="Proteomes" id="UP000317839"/>
    </source>
</evidence>
<dbReference type="EMBL" id="VIKR01000005">
    <property type="protein sequence ID" value="TQV72364.1"/>
    <property type="molecule type" value="Genomic_DNA"/>
</dbReference>
<dbReference type="Proteomes" id="UP000317839">
    <property type="component" value="Unassembled WGS sequence"/>
</dbReference>
<dbReference type="InterPro" id="IPR006597">
    <property type="entry name" value="Sel1-like"/>
</dbReference>
<feature type="chain" id="PRO_5021996400" evidence="1">
    <location>
        <begin position="22"/>
        <end position="233"/>
    </location>
</feature>
<feature type="signal peptide" evidence="1">
    <location>
        <begin position="1"/>
        <end position="21"/>
    </location>
</feature>
<name>A0A545T561_9GAMM</name>
<dbReference type="AlphaFoldDB" id="A0A545T561"/>
<dbReference type="InterPro" id="IPR011990">
    <property type="entry name" value="TPR-like_helical_dom_sf"/>
</dbReference>
<protein>
    <submittedName>
        <fullName evidence="2">Sel1 repeat family protein</fullName>
    </submittedName>
</protein>
<dbReference type="SUPFAM" id="SSF81901">
    <property type="entry name" value="HCP-like"/>
    <property type="match status" value="1"/>
</dbReference>
<comment type="caution">
    <text evidence="2">The sequence shown here is derived from an EMBL/GenBank/DDBJ whole genome shotgun (WGS) entry which is preliminary data.</text>
</comment>
<gene>
    <name evidence="2" type="ORF">FLL45_19310</name>
</gene>
<dbReference type="InterPro" id="IPR050767">
    <property type="entry name" value="Sel1_AlgK"/>
</dbReference>
<dbReference type="PANTHER" id="PTHR11102">
    <property type="entry name" value="SEL-1-LIKE PROTEIN"/>
    <property type="match status" value="1"/>
</dbReference>
<dbReference type="Gene3D" id="1.25.40.10">
    <property type="entry name" value="Tetratricopeptide repeat domain"/>
    <property type="match status" value="1"/>
</dbReference>
<dbReference type="RefSeq" id="WP_142943694.1">
    <property type="nucleotide sequence ID" value="NZ_VIKR01000005.1"/>
</dbReference>